<dbReference type="InterPro" id="IPR029058">
    <property type="entry name" value="AB_hydrolase_fold"/>
</dbReference>
<dbReference type="Proteomes" id="UP000186601">
    <property type="component" value="Unassembled WGS sequence"/>
</dbReference>
<dbReference type="OrthoDB" id="5311491at2759"/>
<feature type="domain" description="AB hydrolase-1" evidence="2">
    <location>
        <begin position="30"/>
        <end position="343"/>
    </location>
</feature>
<reference evidence="3 4" key="1">
    <citation type="submission" date="2018-02" db="EMBL/GenBank/DDBJ databases">
        <title>Genome sequence of the basidiomycete white-rot fungus Phlebia centrifuga.</title>
        <authorList>
            <person name="Granchi Z."/>
            <person name="Peng M."/>
            <person name="de Vries R.P."/>
            <person name="Hilden K."/>
            <person name="Makela M.R."/>
            <person name="Grigoriev I."/>
            <person name="Riley R."/>
        </authorList>
    </citation>
    <scope>NUCLEOTIDE SEQUENCE [LARGE SCALE GENOMIC DNA]</scope>
    <source>
        <strain evidence="3 4">FBCC195</strain>
    </source>
</reference>
<gene>
    <name evidence="3" type="ORF">PHLCEN_2v4437</name>
</gene>
<feature type="compositionally biased region" description="Polar residues" evidence="1">
    <location>
        <begin position="239"/>
        <end position="248"/>
    </location>
</feature>
<dbReference type="AlphaFoldDB" id="A0A2R6PNV0"/>
<evidence type="ECO:0000313" key="4">
    <source>
        <dbReference type="Proteomes" id="UP000186601"/>
    </source>
</evidence>
<accession>A0A2R6PNV0</accession>
<sequence>MPIAPVDDDDTVLYYEDSGAPDGSVDYATIVLIHGMLFHGAVFRRLIPYAALHNVRLVFVNMRDYPGSSRFSPEELKAIASSDRETQAKAIKALGLQISAFLVHIIKKCDIPKFTEENGKKKGGLALLGWSLGNLVSMSMLGNAGTLPDDTKDFLERYLRTVVMYDPSNTSLGESPPERVYNPLRDPALTLEQRGKLFLTTISRYMTAIPDPSSVTEEALNARTSLHEAPAGTAMDASKSPTVSRMTPSEFDSVTDYDALERSNELLRHVAREVYNDNFRRALLDTGGVWKDVRVLYVWCDMSVSDCIWATKQVARRLEEVGKQDSRMVQFERLTGANHFVSFPVLDGSLLADLIVYAKQAHWDDPENVVQLLAANI</sequence>
<evidence type="ECO:0000259" key="2">
    <source>
        <dbReference type="Pfam" id="PF12697"/>
    </source>
</evidence>
<protein>
    <recommendedName>
        <fullName evidence="2">AB hydrolase-1 domain-containing protein</fullName>
    </recommendedName>
</protein>
<dbReference type="Pfam" id="PF12697">
    <property type="entry name" value="Abhydrolase_6"/>
    <property type="match status" value="1"/>
</dbReference>
<feature type="region of interest" description="Disordered" evidence="1">
    <location>
        <begin position="226"/>
        <end position="248"/>
    </location>
</feature>
<evidence type="ECO:0000313" key="3">
    <source>
        <dbReference type="EMBL" id="PSR94569.1"/>
    </source>
</evidence>
<name>A0A2R6PNV0_9APHY</name>
<comment type="caution">
    <text evidence="3">The sequence shown here is derived from an EMBL/GenBank/DDBJ whole genome shotgun (WGS) entry which is preliminary data.</text>
</comment>
<dbReference type="Gene3D" id="3.40.50.1820">
    <property type="entry name" value="alpha/beta hydrolase"/>
    <property type="match status" value="1"/>
</dbReference>
<dbReference type="InterPro" id="IPR000073">
    <property type="entry name" value="AB_hydrolase_1"/>
</dbReference>
<dbReference type="EMBL" id="MLYV02000447">
    <property type="protein sequence ID" value="PSR94569.1"/>
    <property type="molecule type" value="Genomic_DNA"/>
</dbReference>
<keyword evidence="4" id="KW-1185">Reference proteome</keyword>
<organism evidence="3 4">
    <name type="scientific">Hermanssonia centrifuga</name>
    <dbReference type="NCBI Taxonomy" id="98765"/>
    <lineage>
        <taxon>Eukaryota</taxon>
        <taxon>Fungi</taxon>
        <taxon>Dikarya</taxon>
        <taxon>Basidiomycota</taxon>
        <taxon>Agaricomycotina</taxon>
        <taxon>Agaricomycetes</taxon>
        <taxon>Polyporales</taxon>
        <taxon>Meruliaceae</taxon>
        <taxon>Hermanssonia</taxon>
    </lineage>
</organism>
<evidence type="ECO:0000256" key="1">
    <source>
        <dbReference type="SAM" id="MobiDB-lite"/>
    </source>
</evidence>
<dbReference type="SUPFAM" id="SSF53474">
    <property type="entry name" value="alpha/beta-Hydrolases"/>
    <property type="match status" value="1"/>
</dbReference>
<proteinExistence type="predicted"/>